<evidence type="ECO:0000256" key="1">
    <source>
        <dbReference type="ARBA" id="ARBA00022729"/>
    </source>
</evidence>
<dbReference type="EMBL" id="JNBY01000095">
    <property type="protein sequence ID" value="KDN83503.1"/>
    <property type="molecule type" value="Genomic_DNA"/>
</dbReference>
<reference evidence="4 5" key="1">
    <citation type="submission" date="2014-05" db="EMBL/GenBank/DDBJ databases">
        <title>Draft Genome Sequence of Kitasatospora cheerisanensis KCTC 2395.</title>
        <authorList>
            <person name="Nam D.H."/>
        </authorList>
    </citation>
    <scope>NUCLEOTIDE SEQUENCE [LARGE SCALE GENOMIC DNA]</scope>
    <source>
        <strain evidence="4 5">KCTC 2395</strain>
    </source>
</reference>
<comment type="caution">
    <text evidence="4">The sequence shown here is derived from an EMBL/GenBank/DDBJ whole genome shotgun (WGS) entry which is preliminary data.</text>
</comment>
<keyword evidence="1 2" id="KW-0732">Signal</keyword>
<gene>
    <name evidence="4" type="ORF">KCH_49850</name>
</gene>
<dbReference type="AlphaFoldDB" id="A0A066YPM6"/>
<dbReference type="InterPro" id="IPR001638">
    <property type="entry name" value="Solute-binding_3/MltF_N"/>
</dbReference>
<feature type="signal peptide" evidence="2">
    <location>
        <begin position="1"/>
        <end position="34"/>
    </location>
</feature>
<dbReference type="PANTHER" id="PTHR35936:SF17">
    <property type="entry name" value="ARGININE-BINDING EXTRACELLULAR PROTEIN ARTP"/>
    <property type="match status" value="1"/>
</dbReference>
<name>A0A066YPM6_9ACTN</name>
<protein>
    <submittedName>
        <fullName evidence="4">Putative ABC transporter substrate-binding protein</fullName>
    </submittedName>
</protein>
<evidence type="ECO:0000259" key="3">
    <source>
        <dbReference type="SMART" id="SM00062"/>
    </source>
</evidence>
<evidence type="ECO:0000313" key="5">
    <source>
        <dbReference type="Proteomes" id="UP000027178"/>
    </source>
</evidence>
<dbReference type="Proteomes" id="UP000027178">
    <property type="component" value="Unassembled WGS sequence"/>
</dbReference>
<dbReference type="Gene3D" id="3.40.190.10">
    <property type="entry name" value="Periplasmic binding protein-like II"/>
    <property type="match status" value="2"/>
</dbReference>
<organism evidence="4 5">
    <name type="scientific">Kitasatospora cheerisanensis KCTC 2395</name>
    <dbReference type="NCBI Taxonomy" id="1348663"/>
    <lineage>
        <taxon>Bacteria</taxon>
        <taxon>Bacillati</taxon>
        <taxon>Actinomycetota</taxon>
        <taxon>Actinomycetes</taxon>
        <taxon>Kitasatosporales</taxon>
        <taxon>Streptomycetaceae</taxon>
        <taxon>Kitasatospora</taxon>
    </lineage>
</organism>
<dbReference type="HOGENOM" id="CLU_019602_18_1_11"/>
<dbReference type="eggNOG" id="COG0834">
    <property type="taxonomic scope" value="Bacteria"/>
</dbReference>
<sequence>MSLATHPSGSGARLRLTVAAAAGSLLLAACGSSASSGGSVASDLHDQLPEQVRSSGVLRIGTDLSYAPIGFKNAQGKPDGLDVDLANALAGALGVRVQFAEVPFDRLFLGLQAREFDVVMSGMTDNLQRRDGTDDQARKMNSGVDFVDYFITGTSIVVAKGNPQKVSSLDDLCGRTVALQRGTVQASLAERQAGLCEKSRKKLTIQATETDDQALALVAQGRAAADLSDTPAAAYAAQQGRGGAQFQVAGEQMQAGPYGIALSKEDTVLRDVLAKALDRVIRSGDYDKILAKWGLSAGAAQNAVVNGGF</sequence>
<keyword evidence="5" id="KW-1185">Reference proteome</keyword>
<feature type="chain" id="PRO_5001631799" evidence="2">
    <location>
        <begin position="35"/>
        <end position="309"/>
    </location>
</feature>
<dbReference type="PANTHER" id="PTHR35936">
    <property type="entry name" value="MEMBRANE-BOUND LYTIC MUREIN TRANSGLYCOSYLASE F"/>
    <property type="match status" value="1"/>
</dbReference>
<dbReference type="CDD" id="cd01004">
    <property type="entry name" value="PBP2_MidA_like"/>
    <property type="match status" value="1"/>
</dbReference>
<evidence type="ECO:0000256" key="2">
    <source>
        <dbReference type="SAM" id="SignalP"/>
    </source>
</evidence>
<dbReference type="RefSeq" id="WP_035866033.1">
    <property type="nucleotide sequence ID" value="NZ_KK853997.1"/>
</dbReference>
<feature type="domain" description="Solute-binding protein family 3/N-terminal" evidence="3">
    <location>
        <begin position="57"/>
        <end position="297"/>
    </location>
</feature>
<dbReference type="OrthoDB" id="4633994at2"/>
<proteinExistence type="predicted"/>
<accession>A0A066YPM6</accession>
<evidence type="ECO:0000313" key="4">
    <source>
        <dbReference type="EMBL" id="KDN83503.1"/>
    </source>
</evidence>
<dbReference type="SMART" id="SM00062">
    <property type="entry name" value="PBPb"/>
    <property type="match status" value="1"/>
</dbReference>
<dbReference type="SUPFAM" id="SSF53850">
    <property type="entry name" value="Periplasmic binding protein-like II"/>
    <property type="match status" value="1"/>
</dbReference>
<dbReference type="PATRIC" id="fig|1348663.4.peg.4820"/>
<dbReference type="Pfam" id="PF00497">
    <property type="entry name" value="SBP_bac_3"/>
    <property type="match status" value="1"/>
</dbReference>